<feature type="compositionally biased region" description="Low complexity" evidence="5">
    <location>
        <begin position="133"/>
        <end position="153"/>
    </location>
</feature>
<evidence type="ECO:0000256" key="6">
    <source>
        <dbReference type="SAM" id="SignalP"/>
    </source>
</evidence>
<accession>A0AAE1UYU7</accession>
<evidence type="ECO:0000256" key="3">
    <source>
        <dbReference type="ARBA" id="ARBA00023157"/>
    </source>
</evidence>
<dbReference type="EMBL" id="JAVYJV010000016">
    <property type="protein sequence ID" value="KAK4350243.1"/>
    <property type="molecule type" value="Genomic_DNA"/>
</dbReference>
<dbReference type="Gene3D" id="2.60.40.420">
    <property type="entry name" value="Cupredoxins - blue copper proteins"/>
    <property type="match status" value="1"/>
</dbReference>
<evidence type="ECO:0000256" key="5">
    <source>
        <dbReference type="SAM" id="MobiDB-lite"/>
    </source>
</evidence>
<dbReference type="GO" id="GO:0009055">
    <property type="term" value="F:electron transfer activity"/>
    <property type="evidence" value="ECO:0007669"/>
    <property type="project" value="InterPro"/>
</dbReference>
<protein>
    <recommendedName>
        <fullName evidence="7">Phytocyanin domain-containing protein</fullName>
    </recommendedName>
</protein>
<feature type="signal peptide" evidence="6">
    <location>
        <begin position="1"/>
        <end position="24"/>
    </location>
</feature>
<evidence type="ECO:0000256" key="2">
    <source>
        <dbReference type="ARBA" id="ARBA00023008"/>
    </source>
</evidence>
<dbReference type="SUPFAM" id="SSF49503">
    <property type="entry name" value="Cupredoxins"/>
    <property type="match status" value="1"/>
</dbReference>
<keyword evidence="2" id="KW-0186">Copper</keyword>
<dbReference type="GO" id="GO:0046872">
    <property type="term" value="F:metal ion binding"/>
    <property type="evidence" value="ECO:0007669"/>
    <property type="project" value="UniProtKB-KW"/>
</dbReference>
<evidence type="ECO:0000313" key="9">
    <source>
        <dbReference type="Proteomes" id="UP001291623"/>
    </source>
</evidence>
<evidence type="ECO:0000256" key="1">
    <source>
        <dbReference type="ARBA" id="ARBA00022723"/>
    </source>
</evidence>
<evidence type="ECO:0000256" key="4">
    <source>
        <dbReference type="ARBA" id="ARBA00023180"/>
    </source>
</evidence>
<evidence type="ECO:0000259" key="7">
    <source>
        <dbReference type="PROSITE" id="PS51485"/>
    </source>
</evidence>
<keyword evidence="9" id="KW-1185">Reference proteome</keyword>
<comment type="caution">
    <text evidence="8">The sequence shown here is derived from an EMBL/GenBank/DDBJ whole genome shotgun (WGS) entry which is preliminary data.</text>
</comment>
<name>A0AAE1UYU7_9SOLA</name>
<dbReference type="AlphaFoldDB" id="A0AAE1UYU7"/>
<feature type="region of interest" description="Disordered" evidence="5">
    <location>
        <begin position="128"/>
        <end position="163"/>
    </location>
</feature>
<dbReference type="PANTHER" id="PTHR33021">
    <property type="entry name" value="BLUE COPPER PROTEIN"/>
    <property type="match status" value="1"/>
</dbReference>
<dbReference type="FunFam" id="2.60.40.420:FF:000034">
    <property type="entry name" value="Cupredoxin superfamily protein"/>
    <property type="match status" value="1"/>
</dbReference>
<feature type="domain" description="Phytocyanin" evidence="7">
    <location>
        <begin position="26"/>
        <end position="129"/>
    </location>
</feature>
<dbReference type="PANTHER" id="PTHR33021:SF189">
    <property type="entry name" value="CUCUMBER PEELING CUPREDOXIN-LIKE"/>
    <property type="match status" value="1"/>
</dbReference>
<dbReference type="Pfam" id="PF02298">
    <property type="entry name" value="Cu_bind_like"/>
    <property type="match status" value="1"/>
</dbReference>
<dbReference type="GO" id="GO:0005886">
    <property type="term" value="C:plasma membrane"/>
    <property type="evidence" value="ECO:0007669"/>
    <property type="project" value="TreeGrafter"/>
</dbReference>
<dbReference type="InterPro" id="IPR028871">
    <property type="entry name" value="BlueCu_1_BS"/>
</dbReference>
<keyword evidence="6" id="KW-0732">Signal</keyword>
<keyword evidence="3" id="KW-1015">Disulfide bond</keyword>
<dbReference type="PROSITE" id="PS51485">
    <property type="entry name" value="PHYTOCYANIN"/>
    <property type="match status" value="1"/>
</dbReference>
<reference evidence="8" key="1">
    <citation type="submission" date="2023-12" db="EMBL/GenBank/DDBJ databases">
        <title>Genome assembly of Anisodus tanguticus.</title>
        <authorList>
            <person name="Wang Y.-J."/>
        </authorList>
    </citation>
    <scope>NUCLEOTIDE SEQUENCE</scope>
    <source>
        <strain evidence="8">KB-2021</strain>
        <tissue evidence="8">Leaf</tissue>
    </source>
</reference>
<dbReference type="Proteomes" id="UP001291623">
    <property type="component" value="Unassembled WGS sequence"/>
</dbReference>
<organism evidence="8 9">
    <name type="scientific">Anisodus tanguticus</name>
    <dbReference type="NCBI Taxonomy" id="243964"/>
    <lineage>
        <taxon>Eukaryota</taxon>
        <taxon>Viridiplantae</taxon>
        <taxon>Streptophyta</taxon>
        <taxon>Embryophyta</taxon>
        <taxon>Tracheophyta</taxon>
        <taxon>Spermatophyta</taxon>
        <taxon>Magnoliopsida</taxon>
        <taxon>eudicotyledons</taxon>
        <taxon>Gunneridae</taxon>
        <taxon>Pentapetalae</taxon>
        <taxon>asterids</taxon>
        <taxon>lamiids</taxon>
        <taxon>Solanales</taxon>
        <taxon>Solanaceae</taxon>
        <taxon>Solanoideae</taxon>
        <taxon>Hyoscyameae</taxon>
        <taxon>Anisodus</taxon>
    </lineage>
</organism>
<keyword evidence="1" id="KW-0479">Metal-binding</keyword>
<sequence length="184" mass="18976">MDKMLLMIVFGALAMASLVQDVTAQTAHVVGDNMGWIIPNGASAYTDWAAGKTFRVGDTLVFNFGTNNHDVQRVQKTSFDECNSQNAIGSPIMTGPANVTLDTAGDHYYICTFGTHCRNGQKLAITVSSSTGTPGANPPTSSAAGPSGSFPGGSAPPPPPPSSSTTVFASFMLSISAIALAIFV</sequence>
<dbReference type="InterPro" id="IPR008972">
    <property type="entry name" value="Cupredoxin"/>
</dbReference>
<keyword evidence="4" id="KW-0325">Glycoprotein</keyword>
<evidence type="ECO:0000313" key="8">
    <source>
        <dbReference type="EMBL" id="KAK4350243.1"/>
    </source>
</evidence>
<dbReference type="InterPro" id="IPR003245">
    <property type="entry name" value="Phytocyanin_dom"/>
</dbReference>
<dbReference type="PROSITE" id="PS00196">
    <property type="entry name" value="COPPER_BLUE"/>
    <property type="match status" value="1"/>
</dbReference>
<gene>
    <name evidence="8" type="ORF">RND71_029556</name>
</gene>
<feature type="chain" id="PRO_5041998642" description="Phytocyanin domain-containing protein" evidence="6">
    <location>
        <begin position="25"/>
        <end position="184"/>
    </location>
</feature>
<proteinExistence type="predicted"/>
<dbReference type="InterPro" id="IPR039391">
    <property type="entry name" value="Phytocyanin-like"/>
</dbReference>